<dbReference type="OrthoDB" id="2505488at2759"/>
<dbReference type="EMBL" id="AJIL01000245">
    <property type="protein sequence ID" value="KNE90627.1"/>
    <property type="molecule type" value="Genomic_DNA"/>
</dbReference>
<keyword evidence="2" id="KW-1185">Reference proteome</keyword>
<dbReference type="Proteomes" id="UP000054564">
    <property type="component" value="Unassembled WGS sequence"/>
</dbReference>
<dbReference type="STRING" id="1165861.A0A0L0UUA2"/>
<protein>
    <submittedName>
        <fullName evidence="1">Uncharacterized protein</fullName>
    </submittedName>
</protein>
<proteinExistence type="predicted"/>
<evidence type="ECO:0000313" key="1">
    <source>
        <dbReference type="EMBL" id="KNE90627.1"/>
    </source>
</evidence>
<accession>A0A0L0UUA2</accession>
<comment type="caution">
    <text evidence="1">The sequence shown here is derived from an EMBL/GenBank/DDBJ whole genome shotgun (WGS) entry which is preliminary data.</text>
</comment>
<gene>
    <name evidence="1" type="ORF">PSTG_15945</name>
</gene>
<name>A0A0L0UUA2_9BASI</name>
<dbReference type="AlphaFoldDB" id="A0A0L0UUA2"/>
<organism evidence="1 2">
    <name type="scientific">Puccinia striiformis f. sp. tritici PST-78</name>
    <dbReference type="NCBI Taxonomy" id="1165861"/>
    <lineage>
        <taxon>Eukaryota</taxon>
        <taxon>Fungi</taxon>
        <taxon>Dikarya</taxon>
        <taxon>Basidiomycota</taxon>
        <taxon>Pucciniomycotina</taxon>
        <taxon>Pucciniomycetes</taxon>
        <taxon>Pucciniales</taxon>
        <taxon>Pucciniaceae</taxon>
        <taxon>Puccinia</taxon>
    </lineage>
</organism>
<reference evidence="2" key="1">
    <citation type="submission" date="2014-03" db="EMBL/GenBank/DDBJ databases">
        <title>The Genome Sequence of Puccinia striiformis f. sp. tritici PST-78.</title>
        <authorList>
            <consortium name="The Broad Institute Genome Sequencing Platform"/>
            <person name="Cuomo C."/>
            <person name="Hulbert S."/>
            <person name="Chen X."/>
            <person name="Walker B."/>
            <person name="Young S.K."/>
            <person name="Zeng Q."/>
            <person name="Gargeya S."/>
            <person name="Fitzgerald M."/>
            <person name="Haas B."/>
            <person name="Abouelleil A."/>
            <person name="Alvarado L."/>
            <person name="Arachchi H.M."/>
            <person name="Berlin A.M."/>
            <person name="Chapman S.B."/>
            <person name="Goldberg J."/>
            <person name="Griggs A."/>
            <person name="Gujja S."/>
            <person name="Hansen M."/>
            <person name="Howarth C."/>
            <person name="Imamovic A."/>
            <person name="Larimer J."/>
            <person name="McCowan C."/>
            <person name="Montmayeur A."/>
            <person name="Murphy C."/>
            <person name="Neiman D."/>
            <person name="Pearson M."/>
            <person name="Priest M."/>
            <person name="Roberts A."/>
            <person name="Saif S."/>
            <person name="Shea T."/>
            <person name="Sisk P."/>
            <person name="Sykes S."/>
            <person name="Wortman J."/>
            <person name="Nusbaum C."/>
            <person name="Birren B."/>
        </authorList>
    </citation>
    <scope>NUCLEOTIDE SEQUENCE [LARGE SCALE GENOMIC DNA]</scope>
    <source>
        <strain evidence="2">race PST-78</strain>
    </source>
</reference>
<evidence type="ECO:0000313" key="2">
    <source>
        <dbReference type="Proteomes" id="UP000054564"/>
    </source>
</evidence>
<sequence>MPNFFSPTRDALYAHIKLICNLTKQKVIPKPPHPDTLTEFDSRFFNADDIGYSTGNTSCAPLIPVDEVVTFKDPKCGQKKVGKGLVNVEEFFLSYTKATLACLGIRTWAPNLEDSHHSLYNKACRQAALMTFRQAALGGAYTYMNINKKYVVDLGLLVPTYNHYVHFLVTVTSW</sequence>